<dbReference type="GO" id="GO:0005524">
    <property type="term" value="F:ATP binding"/>
    <property type="evidence" value="ECO:0007669"/>
    <property type="project" value="UniProtKB-KW"/>
</dbReference>
<comment type="similarity">
    <text evidence="1">Belongs to the ABC transporter superfamily.</text>
</comment>
<keyword evidence="8" id="KW-1185">Reference proteome</keyword>
<evidence type="ECO:0000256" key="2">
    <source>
        <dbReference type="ARBA" id="ARBA00022448"/>
    </source>
</evidence>
<keyword evidence="4" id="KW-0067">ATP-binding</keyword>
<evidence type="ECO:0000256" key="5">
    <source>
        <dbReference type="SAM" id="MobiDB-lite"/>
    </source>
</evidence>
<dbReference type="Gene3D" id="3.40.50.300">
    <property type="entry name" value="P-loop containing nucleotide triphosphate hydrolases"/>
    <property type="match status" value="1"/>
</dbReference>
<dbReference type="InterPro" id="IPR050319">
    <property type="entry name" value="ABC_transp_ATP-bind"/>
</dbReference>
<evidence type="ECO:0000313" key="8">
    <source>
        <dbReference type="Proteomes" id="UP000014975"/>
    </source>
</evidence>
<dbReference type="OrthoDB" id="9809450at2"/>
<dbReference type="SUPFAM" id="SSF52540">
    <property type="entry name" value="P-loop containing nucleoside triphosphate hydrolases"/>
    <property type="match status" value="1"/>
</dbReference>
<dbReference type="GO" id="GO:0055085">
    <property type="term" value="P:transmembrane transport"/>
    <property type="evidence" value="ECO:0007669"/>
    <property type="project" value="UniProtKB-ARBA"/>
</dbReference>
<evidence type="ECO:0000313" key="7">
    <source>
        <dbReference type="EMBL" id="EPR35397.1"/>
    </source>
</evidence>
<dbReference type="PROSITE" id="PS00211">
    <property type="entry name" value="ABC_TRANSPORTER_1"/>
    <property type="match status" value="1"/>
</dbReference>
<keyword evidence="3" id="KW-0547">Nucleotide-binding</keyword>
<dbReference type="InterPro" id="IPR017871">
    <property type="entry name" value="ABC_transporter-like_CS"/>
</dbReference>
<dbReference type="InterPro" id="IPR013563">
    <property type="entry name" value="Oligopep_ABC_C"/>
</dbReference>
<accession>S7TDW4</accession>
<proteinExistence type="inferred from homology"/>
<dbReference type="FunFam" id="3.40.50.300:FF:000016">
    <property type="entry name" value="Oligopeptide ABC transporter ATP-binding component"/>
    <property type="match status" value="1"/>
</dbReference>
<dbReference type="Proteomes" id="UP000014975">
    <property type="component" value="Unassembled WGS sequence"/>
</dbReference>
<dbReference type="STRING" id="1121439.dsat_2098"/>
<organism evidence="7 8">
    <name type="scientific">Alkalidesulfovibrio alkalitolerans DSM 16529</name>
    <dbReference type="NCBI Taxonomy" id="1121439"/>
    <lineage>
        <taxon>Bacteria</taxon>
        <taxon>Pseudomonadati</taxon>
        <taxon>Thermodesulfobacteriota</taxon>
        <taxon>Desulfovibrionia</taxon>
        <taxon>Desulfovibrionales</taxon>
        <taxon>Desulfovibrionaceae</taxon>
        <taxon>Alkalidesulfovibrio</taxon>
    </lineage>
</organism>
<evidence type="ECO:0000256" key="4">
    <source>
        <dbReference type="ARBA" id="ARBA00022840"/>
    </source>
</evidence>
<dbReference type="PROSITE" id="PS50893">
    <property type="entry name" value="ABC_TRANSPORTER_2"/>
    <property type="match status" value="1"/>
</dbReference>
<gene>
    <name evidence="7" type="ORF">dsat_2098</name>
</gene>
<evidence type="ECO:0000259" key="6">
    <source>
        <dbReference type="PROSITE" id="PS50893"/>
    </source>
</evidence>
<name>S7TDW4_9BACT</name>
<dbReference type="RefSeq" id="WP_020885984.1">
    <property type="nucleotide sequence ID" value="NZ_ATHI01000004.1"/>
</dbReference>
<dbReference type="eggNOG" id="COG4608">
    <property type="taxonomic scope" value="Bacteria"/>
</dbReference>
<dbReference type="InterPro" id="IPR003439">
    <property type="entry name" value="ABC_transporter-like_ATP-bd"/>
</dbReference>
<feature type="domain" description="ABC transporter" evidence="6">
    <location>
        <begin position="5"/>
        <end position="252"/>
    </location>
</feature>
<sequence length="317" mass="34726">MSALLELDGVSRRYSVRDGLFGSRRQVVRAVTDVSLAVPQGATLGLVGESGCGKSTLARLAVALERPDEGRALFRGESVWPRLPADFRRQVQMVFQDPYSSLNPRQKIGGIVGEGLVIHGVGDAAFRRERVAELLRMVGLSPAHAARYPHEFSGGQRQRVAIARCLALEPQLVVCDEPVSALDVSVQAQIVNLLRDLQERLGLTYLFVSHDLSVVGSMCDEVAVMYLGRLMERSPREALFAEPLHPYAKALLSAVPVPDPGKSRKREKLRGEPPSPFDPPTGCPFHPRCPSAFGPCPEIFPAWREAAPGRFVSCHLY</sequence>
<dbReference type="Pfam" id="PF08352">
    <property type="entry name" value="oligo_HPY"/>
    <property type="match status" value="1"/>
</dbReference>
<dbReference type="EMBL" id="ATHI01000004">
    <property type="protein sequence ID" value="EPR35397.1"/>
    <property type="molecule type" value="Genomic_DNA"/>
</dbReference>
<dbReference type="Pfam" id="PF00005">
    <property type="entry name" value="ABC_tran"/>
    <property type="match status" value="1"/>
</dbReference>
<dbReference type="PATRIC" id="fig|1121439.3.peg.485"/>
<dbReference type="SMART" id="SM00382">
    <property type="entry name" value="AAA"/>
    <property type="match status" value="1"/>
</dbReference>
<dbReference type="GO" id="GO:0015833">
    <property type="term" value="P:peptide transport"/>
    <property type="evidence" value="ECO:0007669"/>
    <property type="project" value="InterPro"/>
</dbReference>
<dbReference type="NCBIfam" id="TIGR01727">
    <property type="entry name" value="oligo_HPY"/>
    <property type="match status" value="1"/>
</dbReference>
<dbReference type="CDD" id="cd03257">
    <property type="entry name" value="ABC_NikE_OppD_transporters"/>
    <property type="match status" value="1"/>
</dbReference>
<evidence type="ECO:0000256" key="3">
    <source>
        <dbReference type="ARBA" id="ARBA00022741"/>
    </source>
</evidence>
<reference evidence="7 8" key="1">
    <citation type="journal article" date="2013" name="Genome Announc.">
        <title>Draft genome sequences for three mercury-methylating, sulfate-reducing bacteria.</title>
        <authorList>
            <person name="Brown S.D."/>
            <person name="Hurt R.A.Jr."/>
            <person name="Gilmour C.C."/>
            <person name="Elias D.A."/>
        </authorList>
    </citation>
    <scope>NUCLEOTIDE SEQUENCE [LARGE SCALE GENOMIC DNA]</scope>
    <source>
        <strain evidence="7 8">DSM 16529</strain>
    </source>
</reference>
<keyword evidence="2" id="KW-0813">Transport</keyword>
<evidence type="ECO:0000256" key="1">
    <source>
        <dbReference type="ARBA" id="ARBA00005417"/>
    </source>
</evidence>
<protein>
    <submittedName>
        <fullName evidence="7">Oligopeptide/dipeptide ABC transporter, ATPase subunit</fullName>
    </submittedName>
</protein>
<feature type="region of interest" description="Disordered" evidence="5">
    <location>
        <begin position="258"/>
        <end position="281"/>
    </location>
</feature>
<dbReference type="InterPro" id="IPR027417">
    <property type="entry name" value="P-loop_NTPase"/>
</dbReference>
<dbReference type="AlphaFoldDB" id="S7TDW4"/>
<dbReference type="PANTHER" id="PTHR43776">
    <property type="entry name" value="TRANSPORT ATP-BINDING PROTEIN"/>
    <property type="match status" value="1"/>
</dbReference>
<comment type="caution">
    <text evidence="7">The sequence shown here is derived from an EMBL/GenBank/DDBJ whole genome shotgun (WGS) entry which is preliminary data.</text>
</comment>
<dbReference type="GO" id="GO:0016887">
    <property type="term" value="F:ATP hydrolysis activity"/>
    <property type="evidence" value="ECO:0007669"/>
    <property type="project" value="InterPro"/>
</dbReference>
<dbReference type="PANTHER" id="PTHR43776:SF7">
    <property type="entry name" value="D,D-DIPEPTIDE TRANSPORT ATP-BINDING PROTEIN DDPF-RELATED"/>
    <property type="match status" value="1"/>
</dbReference>
<dbReference type="InterPro" id="IPR003593">
    <property type="entry name" value="AAA+_ATPase"/>
</dbReference>